<evidence type="ECO:0000259" key="1">
    <source>
        <dbReference type="Pfam" id="PF24818"/>
    </source>
</evidence>
<organism evidence="2 3">
    <name type="scientific">Ilex paraguariensis</name>
    <name type="common">yerba mate</name>
    <dbReference type="NCBI Taxonomy" id="185542"/>
    <lineage>
        <taxon>Eukaryota</taxon>
        <taxon>Viridiplantae</taxon>
        <taxon>Streptophyta</taxon>
        <taxon>Embryophyta</taxon>
        <taxon>Tracheophyta</taxon>
        <taxon>Spermatophyta</taxon>
        <taxon>Magnoliopsida</taxon>
        <taxon>eudicotyledons</taxon>
        <taxon>Gunneridae</taxon>
        <taxon>Pentapetalae</taxon>
        <taxon>asterids</taxon>
        <taxon>campanulids</taxon>
        <taxon>Aquifoliales</taxon>
        <taxon>Aquifoliaceae</taxon>
        <taxon>Ilex</taxon>
    </lineage>
</organism>
<dbReference type="Proteomes" id="UP001642360">
    <property type="component" value="Unassembled WGS sequence"/>
</dbReference>
<name>A0ABC8S9Y5_9AQUA</name>
<evidence type="ECO:0000313" key="2">
    <source>
        <dbReference type="EMBL" id="CAK9153677.1"/>
    </source>
</evidence>
<feature type="domain" description="TRF2/HOY1 PH-like" evidence="1">
    <location>
        <begin position="129"/>
        <end position="247"/>
    </location>
</feature>
<dbReference type="PANTHER" id="PTHR33494">
    <property type="entry name" value="OS02G0793800 PROTEIN"/>
    <property type="match status" value="1"/>
</dbReference>
<reference evidence="2 3" key="1">
    <citation type="submission" date="2024-02" db="EMBL/GenBank/DDBJ databases">
        <authorList>
            <person name="Vignale AGUSTIN F."/>
            <person name="Sosa J E."/>
            <person name="Modenutti C."/>
        </authorList>
    </citation>
    <scope>NUCLEOTIDE SEQUENCE [LARGE SCALE GENOMIC DNA]</scope>
</reference>
<comment type="caution">
    <text evidence="2">The sequence shown here is derived from an EMBL/GenBank/DDBJ whole genome shotgun (WGS) entry which is preliminary data.</text>
</comment>
<dbReference type="EMBL" id="CAUOFW020002436">
    <property type="protein sequence ID" value="CAK9153677.1"/>
    <property type="molecule type" value="Genomic_DNA"/>
</dbReference>
<dbReference type="InterPro" id="IPR057939">
    <property type="entry name" value="TRF2_HOY1_PH"/>
</dbReference>
<accession>A0ABC8S9Y5</accession>
<dbReference type="AlphaFoldDB" id="A0ABC8S9Y5"/>
<sequence length="543" mass="61614">MNIMVQGLGYNGIVFSTDKNGGFGGFSASEEFQSPPPLFDSVNSQSNVCYQSSEEVVSKRIRLSPEFNLQEEEINSSEQSSPLGLTLRKTPSFLNFLEMKLSQSKKSNCSTQIDDFLSQPMPEKLKASNFPASLLRIGFWERISRHEGDLVAKCYYAKRKLVWEVLEGALKSKIEIQWTDILAIRAIIRDNEPGILEIELNQPPLFFQETIPQPRKHTLWKQGSDFTGGQAPICRRHYVMFPPGALDKHYEKLLQCDQRLLMLSQRPFPSQESPYFHSNIYRFTEFSIGFNGRYPAASPEGTGLQHEFANFPAHLVLQPHVQNFKPMPRSPLSAMHSDSPMSVMDFSHMEERARNYTFENPGTGYWGNEGGINIPTQESSAIALAANGNTTSLCQNYNVLNHGEVERLYTQSTGRLMDIAKYLLDDSQGVCSDERKRLETESSLIELQGVKPIATNHVEYAHENDHLKLDSTEQSGVDNEQLCPNSISWLPLLDPQGSMMTYPNIFSEQIEEEFAALDSTQEIVFPQSLRQIQRNCIWINQPY</sequence>
<proteinExistence type="predicted"/>
<gene>
    <name evidence="2" type="ORF">ILEXP_LOCUS21966</name>
</gene>
<dbReference type="Pfam" id="PF24818">
    <property type="entry name" value="PH_TRF2_HOY1"/>
    <property type="match status" value="1"/>
</dbReference>
<protein>
    <recommendedName>
        <fullName evidence="1">TRF2/HOY1 PH-like domain-containing protein</fullName>
    </recommendedName>
</protein>
<evidence type="ECO:0000313" key="3">
    <source>
        <dbReference type="Proteomes" id="UP001642360"/>
    </source>
</evidence>
<keyword evidence="3" id="KW-1185">Reference proteome</keyword>
<dbReference type="PANTHER" id="PTHR33494:SF5">
    <property type="entry name" value="F10A16.6 PROTEIN"/>
    <property type="match status" value="1"/>
</dbReference>